<feature type="transmembrane region" description="Helical" evidence="5">
    <location>
        <begin position="166"/>
        <end position="184"/>
    </location>
</feature>
<feature type="transmembrane region" description="Helical" evidence="5">
    <location>
        <begin position="21"/>
        <end position="41"/>
    </location>
</feature>
<protein>
    <submittedName>
        <fullName evidence="7">ABC transporter permease</fullName>
    </submittedName>
</protein>
<feature type="transmembrane region" description="Helical" evidence="5">
    <location>
        <begin position="107"/>
        <end position="127"/>
    </location>
</feature>
<evidence type="ECO:0000259" key="6">
    <source>
        <dbReference type="Pfam" id="PF12698"/>
    </source>
</evidence>
<keyword evidence="3 5" id="KW-1133">Transmembrane helix</keyword>
<dbReference type="InterPro" id="IPR000412">
    <property type="entry name" value="ABC_2_transport"/>
</dbReference>
<name>A0ABZ0KWT5_9BACL</name>
<feature type="transmembrane region" description="Helical" evidence="5">
    <location>
        <begin position="218"/>
        <end position="236"/>
    </location>
</feature>
<feature type="transmembrane region" description="Helical" evidence="5">
    <location>
        <begin position="133"/>
        <end position="154"/>
    </location>
</feature>
<evidence type="ECO:0000256" key="4">
    <source>
        <dbReference type="ARBA" id="ARBA00023136"/>
    </source>
</evidence>
<proteinExistence type="predicted"/>
<evidence type="ECO:0000256" key="3">
    <source>
        <dbReference type="ARBA" id="ARBA00022989"/>
    </source>
</evidence>
<dbReference type="EMBL" id="CP116341">
    <property type="protein sequence ID" value="WOV84862.1"/>
    <property type="molecule type" value="Genomic_DNA"/>
</dbReference>
<reference evidence="7 8" key="1">
    <citation type="submission" date="2023-01" db="EMBL/GenBank/DDBJ databases">
        <title>Sporosarcina sp. nov., isolated from Korean tranditional fermented seafood 'Jeotgal'.</title>
        <authorList>
            <person name="Yang A.-I."/>
        </authorList>
    </citation>
    <scope>NUCLEOTIDE SEQUENCE [LARGE SCALE GENOMIC DNA]</scope>
    <source>
        <strain evidence="7 8">B2O-1</strain>
    </source>
</reference>
<accession>A0ABZ0KWT5</accession>
<dbReference type="InterPro" id="IPR013525">
    <property type="entry name" value="ABC2_TM"/>
</dbReference>
<dbReference type="PANTHER" id="PTHR43229">
    <property type="entry name" value="NODULATION PROTEIN J"/>
    <property type="match status" value="1"/>
</dbReference>
<sequence length="245" mass="27260">MKTLWNECRVEALRVFRNQYFIFWSLLIPIVFYVLYTKIMIQNVGDPELWEKHFLMSMTAFSVMGSSIMTLGLRLVQERNQGWTMYLRTTPVSGAVYFIAKMAGQTAVHAVIIIVIFASGGLINGISMPAIEWVTAGVWILLGAIPFLALGSLIGTMKKSDTASGISNLIYLTLAVMGGIWMPIESLPGLLQKMASWLPSYQYGAGAWSIIRGDVPNLGGILILIAYTIVFMVLSIQRRRLQEAI</sequence>
<feature type="domain" description="ABC-2 type transporter transmembrane" evidence="6">
    <location>
        <begin position="53"/>
        <end position="236"/>
    </location>
</feature>
<evidence type="ECO:0000256" key="2">
    <source>
        <dbReference type="ARBA" id="ARBA00022692"/>
    </source>
</evidence>
<keyword evidence="8" id="KW-1185">Reference proteome</keyword>
<evidence type="ECO:0000256" key="5">
    <source>
        <dbReference type="SAM" id="Phobius"/>
    </source>
</evidence>
<dbReference type="Proteomes" id="UP001303532">
    <property type="component" value="Chromosome"/>
</dbReference>
<dbReference type="RefSeq" id="WP_323692504.1">
    <property type="nucleotide sequence ID" value="NZ_CP116341.1"/>
</dbReference>
<dbReference type="InterPro" id="IPR051784">
    <property type="entry name" value="Nod_factor_ABC_transporter"/>
</dbReference>
<evidence type="ECO:0000256" key="1">
    <source>
        <dbReference type="ARBA" id="ARBA00004141"/>
    </source>
</evidence>
<evidence type="ECO:0000313" key="7">
    <source>
        <dbReference type="EMBL" id="WOV84862.1"/>
    </source>
</evidence>
<organism evidence="7 8">
    <name type="scientific">Sporosarcina jeotgali</name>
    <dbReference type="NCBI Taxonomy" id="3020056"/>
    <lineage>
        <taxon>Bacteria</taxon>
        <taxon>Bacillati</taxon>
        <taxon>Bacillota</taxon>
        <taxon>Bacilli</taxon>
        <taxon>Bacillales</taxon>
        <taxon>Caryophanaceae</taxon>
        <taxon>Sporosarcina</taxon>
    </lineage>
</organism>
<gene>
    <name evidence="7" type="ORF">PGH26_02750</name>
</gene>
<comment type="subcellular location">
    <subcellularLocation>
        <location evidence="1">Membrane</location>
        <topology evidence="1">Multi-pass membrane protein</topology>
    </subcellularLocation>
</comment>
<feature type="transmembrane region" description="Helical" evidence="5">
    <location>
        <begin position="53"/>
        <end position="76"/>
    </location>
</feature>
<evidence type="ECO:0000313" key="8">
    <source>
        <dbReference type="Proteomes" id="UP001303532"/>
    </source>
</evidence>
<keyword evidence="4 5" id="KW-0472">Membrane</keyword>
<dbReference type="Pfam" id="PF12698">
    <property type="entry name" value="ABC2_membrane_3"/>
    <property type="match status" value="1"/>
</dbReference>
<keyword evidence="2 5" id="KW-0812">Transmembrane</keyword>
<dbReference type="PIRSF" id="PIRSF006648">
    <property type="entry name" value="DrrB"/>
    <property type="match status" value="1"/>
</dbReference>
<dbReference type="PANTHER" id="PTHR43229:SF2">
    <property type="entry name" value="NODULATION PROTEIN J"/>
    <property type="match status" value="1"/>
</dbReference>